<keyword evidence="2" id="KW-1185">Reference proteome</keyword>
<dbReference type="EMBL" id="RCHU02000007">
    <property type="protein sequence ID" value="KAL3583436.1"/>
    <property type="molecule type" value="Genomic_DNA"/>
</dbReference>
<dbReference type="Proteomes" id="UP000309997">
    <property type="component" value="Unassembled WGS sequence"/>
</dbReference>
<sequence length="67" mass="7597">MLNAVTRILTCPFKLHFGILLHIHGLAAYKYKFYEKMERHDAADKKQQGHTGKDEKITVALVVSAIS</sequence>
<reference evidence="1 2" key="1">
    <citation type="journal article" date="2024" name="Plant Biotechnol. J.">
        <title>Genome and CRISPR/Cas9 system of a widespread forest tree (Populus alba) in the world.</title>
        <authorList>
            <person name="Liu Y.J."/>
            <person name="Jiang P.F."/>
            <person name="Han X.M."/>
            <person name="Li X.Y."/>
            <person name="Wang H.M."/>
            <person name="Wang Y.J."/>
            <person name="Wang X.X."/>
            <person name="Zeng Q.Y."/>
        </authorList>
    </citation>
    <scope>NUCLEOTIDE SEQUENCE [LARGE SCALE GENOMIC DNA]</scope>
    <source>
        <strain evidence="2">cv. PAL-ZL1</strain>
    </source>
</reference>
<organism evidence="1 2">
    <name type="scientific">Populus alba</name>
    <name type="common">White poplar</name>
    <dbReference type="NCBI Taxonomy" id="43335"/>
    <lineage>
        <taxon>Eukaryota</taxon>
        <taxon>Viridiplantae</taxon>
        <taxon>Streptophyta</taxon>
        <taxon>Embryophyta</taxon>
        <taxon>Tracheophyta</taxon>
        <taxon>Spermatophyta</taxon>
        <taxon>Magnoliopsida</taxon>
        <taxon>eudicotyledons</taxon>
        <taxon>Gunneridae</taxon>
        <taxon>Pentapetalae</taxon>
        <taxon>rosids</taxon>
        <taxon>fabids</taxon>
        <taxon>Malpighiales</taxon>
        <taxon>Salicaceae</taxon>
        <taxon>Saliceae</taxon>
        <taxon>Populus</taxon>
    </lineage>
</organism>
<name>A0ACC4BYD5_POPAL</name>
<comment type="caution">
    <text evidence="1">The sequence shown here is derived from an EMBL/GenBank/DDBJ whole genome shotgun (WGS) entry which is preliminary data.</text>
</comment>
<protein>
    <submittedName>
        <fullName evidence="1">Uncharacterized protein</fullName>
    </submittedName>
</protein>
<evidence type="ECO:0000313" key="1">
    <source>
        <dbReference type="EMBL" id="KAL3583436.1"/>
    </source>
</evidence>
<proteinExistence type="predicted"/>
<gene>
    <name evidence="1" type="ORF">D5086_014497</name>
</gene>
<evidence type="ECO:0000313" key="2">
    <source>
        <dbReference type="Proteomes" id="UP000309997"/>
    </source>
</evidence>
<accession>A0ACC4BYD5</accession>